<feature type="transmembrane region" description="Helical" evidence="15">
    <location>
        <begin position="965"/>
        <end position="989"/>
    </location>
</feature>
<feature type="transmembrane region" description="Helical" evidence="15">
    <location>
        <begin position="1071"/>
        <end position="1092"/>
    </location>
</feature>
<dbReference type="Pfam" id="PF23113">
    <property type="entry name" value="MARCHF6_C"/>
    <property type="match status" value="1"/>
</dbReference>
<evidence type="ECO:0000259" key="16">
    <source>
        <dbReference type="PROSITE" id="PS50089"/>
    </source>
</evidence>
<evidence type="ECO:0000256" key="1">
    <source>
        <dbReference type="ARBA" id="ARBA00000900"/>
    </source>
</evidence>
<feature type="transmembrane region" description="Helical" evidence="15">
    <location>
        <begin position="916"/>
        <end position="934"/>
    </location>
</feature>
<evidence type="ECO:0000256" key="9">
    <source>
        <dbReference type="ARBA" id="ARBA00022786"/>
    </source>
</evidence>
<evidence type="ECO:0000256" key="8">
    <source>
        <dbReference type="ARBA" id="ARBA00022771"/>
    </source>
</evidence>
<comment type="catalytic activity">
    <reaction evidence="1">
        <text>S-ubiquitinyl-[E2 ubiquitin-conjugating enzyme]-L-cysteine + [acceptor protein]-L-lysine = [E2 ubiquitin-conjugating enzyme]-L-cysteine + N(6)-ubiquitinyl-[acceptor protein]-L-lysine.</text>
        <dbReference type="EC" id="2.3.2.27"/>
    </reaction>
</comment>
<feature type="transmembrane region" description="Helical" evidence="15">
    <location>
        <begin position="1009"/>
        <end position="1030"/>
    </location>
</feature>
<dbReference type="RefSeq" id="XP_013339480.1">
    <property type="nucleotide sequence ID" value="XM_013484026.1"/>
</dbReference>
<evidence type="ECO:0000256" key="12">
    <source>
        <dbReference type="ARBA" id="ARBA00023136"/>
    </source>
</evidence>
<evidence type="ECO:0000256" key="15">
    <source>
        <dbReference type="SAM" id="Phobius"/>
    </source>
</evidence>
<keyword evidence="12 15" id="KW-0472">Membrane</keyword>
<feature type="transmembrane region" description="Helical" evidence="15">
    <location>
        <begin position="685"/>
        <end position="707"/>
    </location>
</feature>
<dbReference type="SUPFAM" id="SSF57850">
    <property type="entry name" value="RING/U-box"/>
    <property type="match status" value="1"/>
</dbReference>
<evidence type="ECO:0000256" key="11">
    <source>
        <dbReference type="ARBA" id="ARBA00022989"/>
    </source>
</evidence>
<feature type="transmembrane region" description="Helical" evidence="15">
    <location>
        <begin position="1398"/>
        <end position="1416"/>
    </location>
</feature>
<feature type="transmembrane region" description="Helical" evidence="15">
    <location>
        <begin position="1112"/>
        <end position="1131"/>
    </location>
</feature>
<dbReference type="InterPro" id="IPR001841">
    <property type="entry name" value="Znf_RING"/>
</dbReference>
<organism evidence="18 19">
    <name type="scientific">Aureobasidium subglaciale (strain EXF-2481)</name>
    <name type="common">Aureobasidium pullulans var. subglaciale</name>
    <dbReference type="NCBI Taxonomy" id="1043005"/>
    <lineage>
        <taxon>Eukaryota</taxon>
        <taxon>Fungi</taxon>
        <taxon>Dikarya</taxon>
        <taxon>Ascomycota</taxon>
        <taxon>Pezizomycotina</taxon>
        <taxon>Dothideomycetes</taxon>
        <taxon>Dothideomycetidae</taxon>
        <taxon>Dothideales</taxon>
        <taxon>Saccotheciaceae</taxon>
        <taxon>Aureobasidium</taxon>
    </lineage>
</organism>
<protein>
    <recommendedName>
        <fullName evidence="4">RING-type E3 ubiquitin transferase</fullName>
        <ecNumber evidence="4">2.3.2.27</ecNumber>
    </recommendedName>
</protein>
<dbReference type="PROSITE" id="PS51292">
    <property type="entry name" value="ZF_RING_CH"/>
    <property type="match status" value="1"/>
</dbReference>
<keyword evidence="7" id="KW-0479">Metal-binding</keyword>
<proteinExistence type="predicted"/>
<feature type="transmembrane region" description="Helical" evidence="15">
    <location>
        <begin position="1354"/>
        <end position="1378"/>
    </location>
</feature>
<dbReference type="GO" id="GO:0061630">
    <property type="term" value="F:ubiquitin protein ligase activity"/>
    <property type="evidence" value="ECO:0007669"/>
    <property type="project" value="UniProtKB-EC"/>
</dbReference>
<dbReference type="OMA" id="VGTCYMF"/>
<feature type="region of interest" description="Disordered" evidence="14">
    <location>
        <begin position="438"/>
        <end position="573"/>
    </location>
</feature>
<dbReference type="STRING" id="1043005.A0A074XZR1"/>
<feature type="transmembrane region" description="Helical" evidence="15">
    <location>
        <begin position="1486"/>
        <end position="1504"/>
    </location>
</feature>
<dbReference type="GO" id="GO:0005789">
    <property type="term" value="C:endoplasmic reticulum membrane"/>
    <property type="evidence" value="ECO:0007669"/>
    <property type="project" value="TreeGrafter"/>
</dbReference>
<feature type="domain" description="RING-type" evidence="16">
    <location>
        <begin position="34"/>
        <end position="81"/>
    </location>
</feature>
<dbReference type="InterPro" id="IPR011016">
    <property type="entry name" value="Znf_RING-CH"/>
</dbReference>
<dbReference type="PANTHER" id="PTHR13145:SF0">
    <property type="entry name" value="E3 UBIQUITIN-PROTEIN LIGASE MARCHF6"/>
    <property type="match status" value="1"/>
</dbReference>
<dbReference type="Gene3D" id="3.30.40.10">
    <property type="entry name" value="Zinc/RING finger domain, C3HC4 (zinc finger)"/>
    <property type="match status" value="1"/>
</dbReference>
<feature type="transmembrane region" description="Helical" evidence="15">
    <location>
        <begin position="1257"/>
        <end position="1280"/>
    </location>
</feature>
<feature type="transmembrane region" description="Helical" evidence="15">
    <location>
        <begin position="1446"/>
        <end position="1466"/>
    </location>
</feature>
<reference evidence="18 19" key="1">
    <citation type="journal article" date="2014" name="BMC Genomics">
        <title>Genome sequencing of four Aureobasidium pullulans varieties: biotechnological potential, stress tolerance, and description of new species.</title>
        <authorList>
            <person name="Gostin Ar C."/>
            <person name="Ohm R.A."/>
            <person name="Kogej T."/>
            <person name="Sonjak S."/>
            <person name="Turk M."/>
            <person name="Zajc J."/>
            <person name="Zalar P."/>
            <person name="Grube M."/>
            <person name="Sun H."/>
            <person name="Han J."/>
            <person name="Sharma A."/>
            <person name="Chiniquy J."/>
            <person name="Ngan C.Y."/>
            <person name="Lipzen A."/>
            <person name="Barry K."/>
            <person name="Grigoriev I.V."/>
            <person name="Gunde-Cimerman N."/>
        </authorList>
    </citation>
    <scope>NUCLEOTIDE SEQUENCE [LARGE SCALE GENOMIC DNA]</scope>
    <source>
        <strain evidence="18 19">EXF-2481</strain>
    </source>
</reference>
<evidence type="ECO:0000256" key="7">
    <source>
        <dbReference type="ARBA" id="ARBA00022723"/>
    </source>
</evidence>
<name>A0A074XZR1_AURSE</name>
<evidence type="ECO:0000256" key="6">
    <source>
        <dbReference type="ARBA" id="ARBA00022692"/>
    </source>
</evidence>
<accession>A0A074XZR1</accession>
<keyword evidence="11 15" id="KW-1133">Transmembrane helix</keyword>
<evidence type="ECO:0000256" key="4">
    <source>
        <dbReference type="ARBA" id="ARBA00012483"/>
    </source>
</evidence>
<dbReference type="GeneID" id="25370909"/>
<dbReference type="SMART" id="SM00744">
    <property type="entry name" value="RINGv"/>
    <property type="match status" value="1"/>
</dbReference>
<evidence type="ECO:0000313" key="18">
    <source>
        <dbReference type="EMBL" id="KEQ90985.1"/>
    </source>
</evidence>
<keyword evidence="5" id="KW-0808">Transferase</keyword>
<sequence>MSAAEPSSPPDVMNDPHFDPNQSSDKSPAEGDTCRICRSEGSAAEPLFYPCKCSGSIKFVHQDCLMEWLSHSHKKHCELCKTPFRFTKLYDSHMPQALPLPIFVKRACLHTMNLVLTWARAVTVALVWLVVLPWCIRWSWRGLFWVLDAGWARDPWLAKMAHSAQPLVNSTSPSATPNDKEPFGLSLSRFLLNSLFYPLKPLAQPVFQYSPNSTSETSFVPPYSSLLSDVKAVNNLTSHVWLNRFILDVLEGDIITINVVVAFILVFLIREWVVQQQPIINAAAHIRDAEIQLDVAERAAQRLQHLEAAALQNEDLRPNLERYRHNFEQPPSEGEASGDHEAHFIGWYAMETLMDNAGVPHEFEGEDHEDFMEAFEEAGEELLEQIRLAEDASISSTEIAANLWAILGNLDPTEHDLWREFLLREGQTKYMLLSNLPHDSIGSSDSEHSEGDHASTEHDIQGDNDEVNDQDGSQRRPAMPPRDASSHAQRVLQSLEEPSSDVANEYRGLDADTDRVSSSGSWQSPDLGGRREDGLQSTLGDPEHTSVRQSSDVLDRPVETAAEDQNAQLQEPSIHVIQPAERRKDPLSRLFDWFWADVLIEEDEVDPIPGILDEEIFRGEAEDHPVIHFEGGPHDHEPDIPQDPEVVQAVADADLDAEAIEDAEDLEGVLELIGMHGPLVGLAQTAMFCGVLITATLWIAIGVPYGFGKLALLFLGDPVSSLITTPLRFVSVIADAIVDVTVYVGGAATYFGSQLLTKLLSIFLGSIIQKSALGYVDSLARRAHHAANGAGARLSDLLDGDGPLELGPLMKSIEARQSLLNLKSEFTHILKFIAGCVSSTLYHLQNSSVSDVFETVVDSAAKLFQHTATSYAWTRTVLREGLSEAINDGTFTFTVNKNLGPPDPSLAIWTTEDRCLTVLAGYILLVIVGTLYLMRKEPLFSSSSLQAIEKSFADLLKQAGGVLKVILIISIEMLAFPLYCGILLDSALLPLFEKASFATRFAFASRSPWLFVFLHWFFGTCYMFHFALFVSMCRRILRKGVLYFIRDPDDPTFHPVRDVLERTVTTQLRKIAFSGLVYGGLVIVCLGGAIWTTSRFGVFPIRWARPEANLEFPIYFMGYNLFAPLVALYLYPSKGMEKVFGRWLKLCARSLRLSQFLFGERRTIEEGQLAEESWASKLNPWRDQRAITNSEHFIKDGKYVRAPATDQVRIPRGERVFLEVSEIDQRVDGTDTSNGIHGRQPENFIQVYIPPWFRVRILTFISFLWMFAIAMGFGVTVVPMLVGRQIISILTPRHVMPNDLYAFAIGIIFQGMVLQALFNGREGLRSIRQTTSKQNLAAIRTNIQRRALRLLRSAYVYGFAVVVVPTLFALVLQLYLILPLRTYMGPVLAVVPHTFHVLQDWTIGFIYGRVVLRLLLLSRNSRPASALRMITRDGFTNPNVKLATRAFILPTLLVFSVVLICPPLVVSILDVTNLISASTRTKVYRYSYPICASQVLGLWCTWALREGLRRWRGRIKDEVYLIGERLHNLGERRPPEGSKSVVRRHD</sequence>
<dbReference type="PROSITE" id="PS50089">
    <property type="entry name" value="ZF_RING_2"/>
    <property type="match status" value="1"/>
</dbReference>
<feature type="transmembrane region" description="Helical" evidence="15">
    <location>
        <begin position="727"/>
        <end position="751"/>
    </location>
</feature>
<feature type="region of interest" description="Disordered" evidence="14">
    <location>
        <begin position="1"/>
        <end position="30"/>
    </location>
</feature>
<keyword evidence="6 15" id="KW-0812">Transmembrane</keyword>
<comment type="subcellular location">
    <subcellularLocation>
        <location evidence="2">Membrane</location>
        <topology evidence="2">Multi-pass membrane protein</topology>
    </subcellularLocation>
</comment>
<dbReference type="FunFam" id="3.30.40.10:FF:000287">
    <property type="entry name" value="RING finger membrane protein"/>
    <property type="match status" value="1"/>
</dbReference>
<evidence type="ECO:0000256" key="13">
    <source>
        <dbReference type="PROSITE-ProRule" id="PRU00175"/>
    </source>
</evidence>
<dbReference type="EC" id="2.3.2.27" evidence="4"/>
<evidence type="ECO:0000259" key="17">
    <source>
        <dbReference type="PROSITE" id="PS51292"/>
    </source>
</evidence>
<evidence type="ECO:0000256" key="3">
    <source>
        <dbReference type="ARBA" id="ARBA00004906"/>
    </source>
</evidence>
<dbReference type="InterPro" id="IPR013083">
    <property type="entry name" value="Znf_RING/FYVE/PHD"/>
</dbReference>
<comment type="pathway">
    <text evidence="3">Protein modification; protein ubiquitination.</text>
</comment>
<dbReference type="PANTHER" id="PTHR13145">
    <property type="entry name" value="SSM4 PROTEIN"/>
    <property type="match status" value="1"/>
</dbReference>
<keyword evidence="10" id="KW-0862">Zinc</keyword>
<evidence type="ECO:0000256" key="14">
    <source>
        <dbReference type="SAM" id="MobiDB-lite"/>
    </source>
</evidence>
<evidence type="ECO:0000313" key="19">
    <source>
        <dbReference type="Proteomes" id="UP000030641"/>
    </source>
</evidence>
<dbReference type="EMBL" id="KL584783">
    <property type="protein sequence ID" value="KEQ90985.1"/>
    <property type="molecule type" value="Genomic_DNA"/>
</dbReference>
<keyword evidence="8 13" id="KW-0863">Zinc-finger</keyword>
<dbReference type="GO" id="GO:0036503">
    <property type="term" value="P:ERAD pathway"/>
    <property type="evidence" value="ECO:0007669"/>
    <property type="project" value="TreeGrafter"/>
</dbReference>
<dbReference type="HOGENOM" id="CLU_001266_1_0_1"/>
<dbReference type="FunCoup" id="A0A074XZR1">
    <property type="interactions" value="524"/>
</dbReference>
<dbReference type="GO" id="GO:0008270">
    <property type="term" value="F:zinc ion binding"/>
    <property type="evidence" value="ECO:0007669"/>
    <property type="project" value="UniProtKB-KW"/>
</dbReference>
<dbReference type="Proteomes" id="UP000030641">
    <property type="component" value="Unassembled WGS sequence"/>
</dbReference>
<evidence type="ECO:0000256" key="5">
    <source>
        <dbReference type="ARBA" id="ARBA00022679"/>
    </source>
</evidence>
<dbReference type="InterPro" id="IPR056521">
    <property type="entry name" value="MARCHF6-like_C"/>
</dbReference>
<feature type="domain" description="RING-CH-type" evidence="17">
    <location>
        <begin position="26"/>
        <end position="87"/>
    </location>
</feature>
<feature type="transmembrane region" description="Helical" evidence="15">
    <location>
        <begin position="1300"/>
        <end position="1318"/>
    </location>
</feature>
<dbReference type="InParanoid" id="A0A074XZR1"/>
<keyword evidence="19" id="KW-1185">Reference proteome</keyword>
<dbReference type="Pfam" id="PF12906">
    <property type="entry name" value="RINGv"/>
    <property type="match status" value="1"/>
</dbReference>
<keyword evidence="9" id="KW-0833">Ubl conjugation pathway</keyword>
<evidence type="ECO:0000256" key="2">
    <source>
        <dbReference type="ARBA" id="ARBA00004141"/>
    </source>
</evidence>
<feature type="compositionally biased region" description="Basic and acidic residues" evidence="14">
    <location>
        <begin position="445"/>
        <end position="461"/>
    </location>
</feature>
<gene>
    <name evidence="18" type="ORF">AUEXF2481DRAFT_70451</name>
</gene>
<dbReference type="OrthoDB" id="1108038at2759"/>
<dbReference type="CDD" id="cd16702">
    <property type="entry name" value="RING_CH-C4HC3_MARCH6"/>
    <property type="match status" value="1"/>
</dbReference>
<evidence type="ECO:0000256" key="10">
    <source>
        <dbReference type="ARBA" id="ARBA00022833"/>
    </source>
</evidence>